<name>A0A834NBQ2_VESVU</name>
<accession>A0A834NBQ2</accession>
<comment type="caution">
    <text evidence="6">The sequence shown here is derived from an EMBL/GenBank/DDBJ whole genome shotgun (WGS) entry which is preliminary data.</text>
</comment>
<dbReference type="Pfam" id="PF02902">
    <property type="entry name" value="Peptidase_C48"/>
    <property type="match status" value="1"/>
</dbReference>
<evidence type="ECO:0000313" key="6">
    <source>
        <dbReference type="EMBL" id="KAF7402289.1"/>
    </source>
</evidence>
<dbReference type="EMBL" id="JACSEA010000004">
    <property type="protein sequence ID" value="KAF7402289.1"/>
    <property type="molecule type" value="Genomic_DNA"/>
</dbReference>
<evidence type="ECO:0000313" key="7">
    <source>
        <dbReference type="Proteomes" id="UP000614350"/>
    </source>
</evidence>
<keyword evidence="4" id="KW-0788">Thiol protease</keyword>
<dbReference type="GO" id="GO:0019784">
    <property type="term" value="F:deNEDDylase activity"/>
    <property type="evidence" value="ECO:0007669"/>
    <property type="project" value="InterPro"/>
</dbReference>
<dbReference type="GO" id="GO:0008234">
    <property type="term" value="F:cysteine-type peptidase activity"/>
    <property type="evidence" value="ECO:0007669"/>
    <property type="project" value="UniProtKB-KW"/>
</dbReference>
<dbReference type="PANTHER" id="PTHR46468:SF1">
    <property type="entry name" value="SENTRIN-SPECIFIC PROTEASE 8"/>
    <property type="match status" value="1"/>
</dbReference>
<dbReference type="AlphaFoldDB" id="A0A834NBQ2"/>
<dbReference type="Gene3D" id="3.40.395.10">
    <property type="entry name" value="Adenoviral Proteinase, Chain A"/>
    <property type="match status" value="1"/>
</dbReference>
<keyword evidence="3" id="KW-0378">Hydrolase</keyword>
<evidence type="ECO:0000256" key="4">
    <source>
        <dbReference type="ARBA" id="ARBA00022807"/>
    </source>
</evidence>
<comment type="similarity">
    <text evidence="1">Belongs to the peptidase C48 family.</text>
</comment>
<feature type="domain" description="Ubiquitin-like protease family profile" evidence="5">
    <location>
        <begin position="34"/>
        <end position="196"/>
    </location>
</feature>
<protein>
    <recommendedName>
        <fullName evidence="5">Ubiquitin-like protease family profile domain-containing protein</fullName>
    </recommendedName>
</protein>
<evidence type="ECO:0000256" key="2">
    <source>
        <dbReference type="ARBA" id="ARBA00022670"/>
    </source>
</evidence>
<evidence type="ECO:0000256" key="3">
    <source>
        <dbReference type="ARBA" id="ARBA00022801"/>
    </source>
</evidence>
<dbReference type="InterPro" id="IPR038765">
    <property type="entry name" value="Papain-like_cys_pep_sf"/>
</dbReference>
<dbReference type="InterPro" id="IPR003653">
    <property type="entry name" value="Peptidase_C48_C"/>
</dbReference>
<dbReference type="GO" id="GO:0000338">
    <property type="term" value="P:protein deneddylation"/>
    <property type="evidence" value="ECO:0007669"/>
    <property type="project" value="TreeGrafter"/>
</dbReference>
<dbReference type="PROSITE" id="PS50600">
    <property type="entry name" value="ULP_PROTEASE"/>
    <property type="match status" value="1"/>
</dbReference>
<keyword evidence="2" id="KW-0645">Protease</keyword>
<dbReference type="SUPFAM" id="SSF54001">
    <property type="entry name" value="Cysteine proteinases"/>
    <property type="match status" value="1"/>
</dbReference>
<proteinExistence type="inferred from homology"/>
<dbReference type="Proteomes" id="UP000614350">
    <property type="component" value="Unassembled WGS sequence"/>
</dbReference>
<evidence type="ECO:0000259" key="5">
    <source>
        <dbReference type="PROSITE" id="PS50600"/>
    </source>
</evidence>
<reference evidence="6" key="1">
    <citation type="journal article" date="2020" name="G3 (Bethesda)">
        <title>High-Quality Assemblies for Three Invasive Social Wasps from the &lt;i&gt;Vespula&lt;/i&gt; Genus.</title>
        <authorList>
            <person name="Harrop T.W.R."/>
            <person name="Guhlin J."/>
            <person name="McLaughlin G.M."/>
            <person name="Permina E."/>
            <person name="Stockwell P."/>
            <person name="Gilligan J."/>
            <person name="Le Lec M.F."/>
            <person name="Gruber M.A.M."/>
            <person name="Quinn O."/>
            <person name="Lovegrove M."/>
            <person name="Duncan E.J."/>
            <person name="Remnant E.J."/>
            <person name="Van Eeckhoven J."/>
            <person name="Graham B."/>
            <person name="Knapp R.A."/>
            <person name="Langford K.W."/>
            <person name="Kronenberg Z."/>
            <person name="Press M.O."/>
            <person name="Eacker S.M."/>
            <person name="Wilson-Rankin E.E."/>
            <person name="Purcell J."/>
            <person name="Lester P.J."/>
            <person name="Dearden P.K."/>
        </authorList>
    </citation>
    <scope>NUCLEOTIDE SEQUENCE</scope>
    <source>
        <strain evidence="6">Marl-1</strain>
    </source>
</reference>
<organism evidence="6 7">
    <name type="scientific">Vespula vulgaris</name>
    <name type="common">Yellow jacket</name>
    <name type="synonym">Wasp</name>
    <dbReference type="NCBI Taxonomy" id="7454"/>
    <lineage>
        <taxon>Eukaryota</taxon>
        <taxon>Metazoa</taxon>
        <taxon>Ecdysozoa</taxon>
        <taxon>Arthropoda</taxon>
        <taxon>Hexapoda</taxon>
        <taxon>Insecta</taxon>
        <taxon>Pterygota</taxon>
        <taxon>Neoptera</taxon>
        <taxon>Endopterygota</taxon>
        <taxon>Hymenoptera</taxon>
        <taxon>Apocrita</taxon>
        <taxon>Aculeata</taxon>
        <taxon>Vespoidea</taxon>
        <taxon>Vespidae</taxon>
        <taxon>Vespinae</taxon>
        <taxon>Vespula</taxon>
    </lineage>
</organism>
<dbReference type="GO" id="GO:0006508">
    <property type="term" value="P:proteolysis"/>
    <property type="evidence" value="ECO:0007669"/>
    <property type="project" value="UniProtKB-KW"/>
</dbReference>
<evidence type="ECO:0000256" key="1">
    <source>
        <dbReference type="ARBA" id="ARBA00005234"/>
    </source>
</evidence>
<keyword evidence="7" id="KW-1185">Reference proteome</keyword>
<dbReference type="PANTHER" id="PTHR46468">
    <property type="entry name" value="SENTRIN-SPECIFIC PROTEASE 8"/>
    <property type="match status" value="1"/>
</dbReference>
<sequence>MFTNVISGNELNCVIIYNMANKNPNEVVLSYQDCLLRNSDVDLLKGQHWLNDVIIGFYLEYLDNHLNIPNKNEILYISPELTQLLKMTDPSQYDIFLKPIEARIKKFIFFPLNNMNRKDVAGGSHWSLLVYSKPEETYFHFDSCQGTNGSIASIFTNNLMLYFHCNNDKKFIEMNCPQQDNGYDCGLYVLCFTDIISRHALRNGKVRDCKLNNVNSYVKSKRMELLYLIDEAKKK</sequence>
<dbReference type="InterPro" id="IPR044613">
    <property type="entry name" value="Nep1/2-like"/>
</dbReference>
<gene>
    <name evidence="6" type="ORF">HZH66_004556</name>
</gene>